<keyword evidence="5" id="KW-1185">Reference proteome</keyword>
<comment type="subcellular location">
    <subcellularLocation>
        <location evidence="1">Cytoplasm</location>
    </subcellularLocation>
</comment>
<gene>
    <name evidence="4" type="ORF">NBR_LOCUS1108</name>
</gene>
<dbReference type="PANTHER" id="PTHR19981:SF1">
    <property type="entry name" value="RHEA, ISOFORM B"/>
    <property type="match status" value="1"/>
</dbReference>
<evidence type="ECO:0000256" key="2">
    <source>
        <dbReference type="ARBA" id="ARBA00022490"/>
    </source>
</evidence>
<dbReference type="PROSITE" id="PS50945">
    <property type="entry name" value="I_LWEQ"/>
    <property type="match status" value="1"/>
</dbReference>
<dbReference type="SUPFAM" id="SSF109885">
    <property type="entry name" value="I/LWEQ domain"/>
    <property type="match status" value="1"/>
</dbReference>
<dbReference type="Proteomes" id="UP000271162">
    <property type="component" value="Unassembled WGS sequence"/>
</dbReference>
<dbReference type="Gene3D" id="1.20.1410.10">
    <property type="entry name" value="I/LWEQ domain"/>
    <property type="match status" value="1"/>
</dbReference>
<sequence length="245" mass="26163">MVQVRGLLVALHTVLARNADPSSRQLLLDASRAVARAVKDLIGCSELLKGDTWADHSDPTVVAENELMGAASSIEAAAVKLAELRPRVQPKTDENLAFDEQILNAAKSITAAVQTLVKAASSAQRELIAQGRLDSHPQQHSEDYQWSEGLISAARFVVAAVHQLCEAANALVQGQASEEKLISAAKQVAASTAQLLVACNVKADMDSQARRRLQAAGHAVKTATERLVSSARQNVVEDERNILGH</sequence>
<dbReference type="EMBL" id="UYSL01000748">
    <property type="protein sequence ID" value="VDL64356.1"/>
    <property type="molecule type" value="Genomic_DNA"/>
</dbReference>
<evidence type="ECO:0000259" key="3">
    <source>
        <dbReference type="PROSITE" id="PS50945"/>
    </source>
</evidence>
<dbReference type="GO" id="GO:0005178">
    <property type="term" value="F:integrin binding"/>
    <property type="evidence" value="ECO:0007669"/>
    <property type="project" value="TreeGrafter"/>
</dbReference>
<dbReference type="GO" id="GO:0005737">
    <property type="term" value="C:cytoplasm"/>
    <property type="evidence" value="ECO:0007669"/>
    <property type="project" value="UniProtKB-SubCell"/>
</dbReference>
<keyword evidence="2" id="KW-0963">Cytoplasm</keyword>
<dbReference type="AlphaFoldDB" id="A0A3P7A6F0"/>
<dbReference type="Gene3D" id="1.20.1420.10">
    <property type="entry name" value="Talin, central domain"/>
    <property type="match status" value="1"/>
</dbReference>
<dbReference type="PANTHER" id="PTHR19981">
    <property type="entry name" value="TALIN"/>
    <property type="match status" value="1"/>
</dbReference>
<dbReference type="GO" id="GO:0003779">
    <property type="term" value="F:actin binding"/>
    <property type="evidence" value="ECO:0007669"/>
    <property type="project" value="InterPro"/>
</dbReference>
<dbReference type="GO" id="GO:0098609">
    <property type="term" value="P:cell-cell adhesion"/>
    <property type="evidence" value="ECO:0007669"/>
    <property type="project" value="TreeGrafter"/>
</dbReference>
<reference evidence="4 5" key="1">
    <citation type="submission" date="2018-11" db="EMBL/GenBank/DDBJ databases">
        <authorList>
            <consortium name="Pathogen Informatics"/>
        </authorList>
    </citation>
    <scope>NUCLEOTIDE SEQUENCE [LARGE SCALE GENOMIC DNA]</scope>
</reference>
<accession>A0A3P7A6F0</accession>
<evidence type="ECO:0000313" key="4">
    <source>
        <dbReference type="EMBL" id="VDL64356.1"/>
    </source>
</evidence>
<dbReference type="FunFam" id="1.20.1410.10:FF:000001">
    <property type="entry name" value="Talin 2"/>
    <property type="match status" value="1"/>
</dbReference>
<evidence type="ECO:0000313" key="5">
    <source>
        <dbReference type="Proteomes" id="UP000271162"/>
    </source>
</evidence>
<dbReference type="InterPro" id="IPR035964">
    <property type="entry name" value="I/LWEQ_dom_sf"/>
</dbReference>
<name>A0A3P7A6F0_NIPBR</name>
<dbReference type="GO" id="GO:0030036">
    <property type="term" value="P:actin cytoskeleton organization"/>
    <property type="evidence" value="ECO:0007669"/>
    <property type="project" value="TreeGrafter"/>
</dbReference>
<evidence type="ECO:0000256" key="1">
    <source>
        <dbReference type="ARBA" id="ARBA00004496"/>
    </source>
</evidence>
<dbReference type="GO" id="GO:0005886">
    <property type="term" value="C:plasma membrane"/>
    <property type="evidence" value="ECO:0007669"/>
    <property type="project" value="TreeGrafter"/>
</dbReference>
<dbReference type="GO" id="GO:0005925">
    <property type="term" value="C:focal adhesion"/>
    <property type="evidence" value="ECO:0007669"/>
    <property type="project" value="TreeGrafter"/>
</dbReference>
<organism evidence="4 5">
    <name type="scientific">Nippostrongylus brasiliensis</name>
    <name type="common">Rat hookworm</name>
    <dbReference type="NCBI Taxonomy" id="27835"/>
    <lineage>
        <taxon>Eukaryota</taxon>
        <taxon>Metazoa</taxon>
        <taxon>Ecdysozoa</taxon>
        <taxon>Nematoda</taxon>
        <taxon>Chromadorea</taxon>
        <taxon>Rhabditida</taxon>
        <taxon>Rhabditina</taxon>
        <taxon>Rhabditomorpha</taxon>
        <taxon>Strongyloidea</taxon>
        <taxon>Heligmosomidae</taxon>
        <taxon>Nippostrongylus</taxon>
    </lineage>
</organism>
<proteinExistence type="predicted"/>
<dbReference type="STRING" id="27835.A0A3P7A6F0"/>
<dbReference type="SMART" id="SM00307">
    <property type="entry name" value="ILWEQ"/>
    <property type="match status" value="1"/>
</dbReference>
<feature type="domain" description="I/LWEQ" evidence="3">
    <location>
        <begin position="51"/>
        <end position="245"/>
    </location>
</feature>
<dbReference type="InterPro" id="IPR002558">
    <property type="entry name" value="ILWEQ_dom"/>
</dbReference>
<dbReference type="Pfam" id="PF01608">
    <property type="entry name" value="I_LWEQ"/>
    <property type="match status" value="1"/>
</dbReference>
<protein>
    <recommendedName>
        <fullName evidence="3">I/LWEQ domain-containing protein</fullName>
    </recommendedName>
</protein>